<dbReference type="GO" id="GO:0042594">
    <property type="term" value="P:response to starvation"/>
    <property type="evidence" value="ECO:0007669"/>
    <property type="project" value="TreeGrafter"/>
</dbReference>
<evidence type="ECO:0000256" key="4">
    <source>
        <dbReference type="ARBA" id="ARBA00075768"/>
    </source>
</evidence>
<comment type="caution">
    <text evidence="9">The sequence shown here is derived from an EMBL/GenBank/DDBJ whole genome shotgun (WGS) entry which is preliminary data.</text>
</comment>
<dbReference type="InterPro" id="IPR012675">
    <property type="entry name" value="Beta-grasp_dom_sf"/>
</dbReference>
<dbReference type="GO" id="GO:0005886">
    <property type="term" value="C:plasma membrane"/>
    <property type="evidence" value="ECO:0007669"/>
    <property type="project" value="TreeGrafter"/>
</dbReference>
<evidence type="ECO:0000256" key="2">
    <source>
        <dbReference type="ARBA" id="ARBA00013251"/>
    </source>
</evidence>
<dbReference type="CDD" id="cd00077">
    <property type="entry name" value="HDc"/>
    <property type="match status" value="1"/>
</dbReference>
<dbReference type="SMART" id="SM00954">
    <property type="entry name" value="RelA_SpoT"/>
    <property type="match status" value="1"/>
</dbReference>
<dbReference type="PANTHER" id="PTHR21262:SF36">
    <property type="entry name" value="BIFUNCTIONAL (P)PPGPP SYNTHASE_HYDROLASE SPOT"/>
    <property type="match status" value="1"/>
</dbReference>
<evidence type="ECO:0000313" key="9">
    <source>
        <dbReference type="EMBL" id="CAI8048651.1"/>
    </source>
</evidence>
<dbReference type="EC" id="2.7.6.5" evidence="2"/>
<dbReference type="InterPro" id="IPR045600">
    <property type="entry name" value="RelA/SpoT_AH_RIS"/>
</dbReference>
<feature type="domain" description="ACT" evidence="6">
    <location>
        <begin position="641"/>
        <end position="715"/>
    </location>
</feature>
<dbReference type="AlphaFoldDB" id="A0AA35TKN0"/>
<dbReference type="InterPro" id="IPR004811">
    <property type="entry name" value="RelA/Spo_fam"/>
</dbReference>
<dbReference type="PANTHER" id="PTHR21262">
    <property type="entry name" value="GUANOSINE-3',5'-BIS DIPHOSPHATE 3'-PYROPHOSPHOHYDROLASE"/>
    <property type="match status" value="1"/>
</dbReference>
<dbReference type="FunFam" id="1.10.3210.10:FF:000001">
    <property type="entry name" value="GTP pyrophosphokinase RelA"/>
    <property type="match status" value="1"/>
</dbReference>
<dbReference type="InterPro" id="IPR004095">
    <property type="entry name" value="TGS"/>
</dbReference>
<evidence type="ECO:0000256" key="5">
    <source>
        <dbReference type="ARBA" id="ARBA00082153"/>
    </source>
</evidence>
<evidence type="ECO:0000313" key="10">
    <source>
        <dbReference type="Proteomes" id="UP001174909"/>
    </source>
</evidence>
<dbReference type="SUPFAM" id="SSF81301">
    <property type="entry name" value="Nucleotidyltransferase"/>
    <property type="match status" value="1"/>
</dbReference>
<evidence type="ECO:0000259" key="8">
    <source>
        <dbReference type="PROSITE" id="PS51880"/>
    </source>
</evidence>
<evidence type="ECO:0000256" key="3">
    <source>
        <dbReference type="ARBA" id="ARBA00070102"/>
    </source>
</evidence>
<dbReference type="GO" id="GO:0008728">
    <property type="term" value="F:GTP diphosphokinase activity"/>
    <property type="evidence" value="ECO:0007669"/>
    <property type="project" value="UniProtKB-EC"/>
</dbReference>
<dbReference type="InterPro" id="IPR045865">
    <property type="entry name" value="ACT-like_dom_sf"/>
</dbReference>
<dbReference type="Pfam" id="PF13328">
    <property type="entry name" value="HD_4"/>
    <property type="match status" value="1"/>
</dbReference>
<dbReference type="PROSITE" id="PS51880">
    <property type="entry name" value="TGS"/>
    <property type="match status" value="1"/>
</dbReference>
<dbReference type="Pfam" id="PF04607">
    <property type="entry name" value="RelA_SpoT"/>
    <property type="match status" value="1"/>
</dbReference>
<dbReference type="CDD" id="cd04876">
    <property type="entry name" value="ACT_RelA-SpoT"/>
    <property type="match status" value="1"/>
</dbReference>
<dbReference type="Gene3D" id="3.10.20.30">
    <property type="match status" value="1"/>
</dbReference>
<proteinExistence type="inferred from homology"/>
<dbReference type="InterPro" id="IPR007685">
    <property type="entry name" value="RelA_SpoT"/>
</dbReference>
<name>A0AA35TKN0_GEOBA</name>
<dbReference type="PROSITE" id="PS51671">
    <property type="entry name" value="ACT"/>
    <property type="match status" value="1"/>
</dbReference>
<dbReference type="FunFam" id="3.10.20.30:FF:000002">
    <property type="entry name" value="GTP pyrophosphokinase (RelA/SpoT)"/>
    <property type="match status" value="1"/>
</dbReference>
<dbReference type="InterPro" id="IPR012676">
    <property type="entry name" value="TGS-like"/>
</dbReference>
<dbReference type="Gene3D" id="1.10.3210.10">
    <property type="entry name" value="Hypothetical protein af1432"/>
    <property type="match status" value="1"/>
</dbReference>
<dbReference type="Gene3D" id="3.30.70.260">
    <property type="match status" value="1"/>
</dbReference>
<dbReference type="CDD" id="cd01668">
    <property type="entry name" value="TGS_RSH"/>
    <property type="match status" value="1"/>
</dbReference>
<dbReference type="InterPro" id="IPR043519">
    <property type="entry name" value="NT_sf"/>
</dbReference>
<keyword evidence="10" id="KW-1185">Reference proteome</keyword>
<dbReference type="Pfam" id="PF13291">
    <property type="entry name" value="ACT_4"/>
    <property type="match status" value="1"/>
</dbReference>
<dbReference type="GO" id="GO:0015969">
    <property type="term" value="P:guanosine tetraphosphate metabolic process"/>
    <property type="evidence" value="ECO:0007669"/>
    <property type="project" value="InterPro"/>
</dbReference>
<dbReference type="GO" id="GO:0008893">
    <property type="term" value="F:guanosine-3',5'-bis(diphosphate) 3'-diphosphatase activity"/>
    <property type="evidence" value="ECO:0007669"/>
    <property type="project" value="TreeGrafter"/>
</dbReference>
<evidence type="ECO:0000256" key="1">
    <source>
        <dbReference type="ARBA" id="ARBA00007476"/>
    </source>
</evidence>
<evidence type="ECO:0000259" key="6">
    <source>
        <dbReference type="PROSITE" id="PS51671"/>
    </source>
</evidence>
<dbReference type="Pfam" id="PF19296">
    <property type="entry name" value="RelA_AH_RIS"/>
    <property type="match status" value="1"/>
</dbReference>
<dbReference type="CDD" id="cd05399">
    <property type="entry name" value="NT_Rel-Spo_like"/>
    <property type="match status" value="1"/>
</dbReference>
<gene>
    <name evidence="9" type="ORF">GBAR_LOCUS26826</name>
</gene>
<dbReference type="Proteomes" id="UP001174909">
    <property type="component" value="Unassembled WGS sequence"/>
</dbReference>
<dbReference type="Gene3D" id="3.30.460.10">
    <property type="entry name" value="Beta Polymerase, domain 2"/>
    <property type="match status" value="1"/>
</dbReference>
<dbReference type="Pfam" id="PF02824">
    <property type="entry name" value="TGS"/>
    <property type="match status" value="1"/>
</dbReference>
<organism evidence="9 10">
    <name type="scientific">Geodia barretti</name>
    <name type="common">Barrett's horny sponge</name>
    <dbReference type="NCBI Taxonomy" id="519541"/>
    <lineage>
        <taxon>Eukaryota</taxon>
        <taxon>Metazoa</taxon>
        <taxon>Porifera</taxon>
        <taxon>Demospongiae</taxon>
        <taxon>Heteroscleromorpha</taxon>
        <taxon>Tetractinellida</taxon>
        <taxon>Astrophorina</taxon>
        <taxon>Geodiidae</taxon>
        <taxon>Geodia</taxon>
    </lineage>
</organism>
<dbReference type="SUPFAM" id="SSF109604">
    <property type="entry name" value="HD-domain/PDEase-like"/>
    <property type="match status" value="1"/>
</dbReference>
<evidence type="ECO:0000259" key="7">
    <source>
        <dbReference type="PROSITE" id="PS51831"/>
    </source>
</evidence>
<dbReference type="InterPro" id="IPR002912">
    <property type="entry name" value="ACT_dom"/>
</dbReference>
<dbReference type="PROSITE" id="PS51831">
    <property type="entry name" value="HD"/>
    <property type="match status" value="1"/>
</dbReference>
<dbReference type="SUPFAM" id="SSF55021">
    <property type="entry name" value="ACT-like"/>
    <property type="match status" value="1"/>
</dbReference>
<reference evidence="9" key="1">
    <citation type="submission" date="2023-03" db="EMBL/GenBank/DDBJ databases">
        <authorList>
            <person name="Steffen K."/>
            <person name="Cardenas P."/>
        </authorList>
    </citation>
    <scope>NUCLEOTIDE SEQUENCE</scope>
</reference>
<dbReference type="InterPro" id="IPR033655">
    <property type="entry name" value="TGS_RelA/SpoT"/>
</dbReference>
<accession>A0AA35TKN0</accession>
<comment type="similarity">
    <text evidence="1">Belongs to the RelA/SpoT family.</text>
</comment>
<dbReference type="NCBIfam" id="TIGR00691">
    <property type="entry name" value="spoT_relA"/>
    <property type="match status" value="1"/>
</dbReference>
<protein>
    <recommendedName>
        <fullName evidence="3">Putative GTP diphosphokinase RSH1, chloroplastic</fullName>
        <ecNumber evidence="2">2.7.6.5</ecNumber>
    </recommendedName>
    <alternativeName>
        <fullName evidence="4">RelA/SpoT homolog 1</fullName>
    </alternativeName>
    <alternativeName>
        <fullName evidence="5">ppGpp synthetase RSH1</fullName>
    </alternativeName>
</protein>
<sequence>MMLTIDSVVTAVEQYHPQADTDLIRRAYLFAAEAHKHQKRKSGIPYISHPLEVASILTELQMDAMTIASALLHDTIEDTDAGEEQIASDFSPDVAALVSGVTKLSKLDFFSQEERQAESFRKMLVAMAKDIRVILVKLADRLHNLRTLEHMAGHKQRLVARETLEIYAPLAHRLGITWMKAEMEDLSFLYLHPRAYQEIEAQFTGEQDASERYLAQVQETVAKELTQMRIDCRLSGRPKHYYSIYQKMQRQQLPFEEVHDLLAVRVITDTVRNCYAILGIIHALWKPIPGRFKDYIALPKPNMYQSLHTIVLGPERQRIELQIRTEEMHRTAEEGIAAHWHYKERGSTEENEEYFAWLRQLIEWQQDLKDPIEFMETVKIDMFPEEVYVFTPRGEVKTFPRGATAVDFAYSVHTDVGHQCTGAKVNGRMVPLRYQLRNGDTIEVLTSTSHVPNRDWLRWVVTPRARTRIKAWLKSEDKERSIALGMRNLEHEIRKYTPNPQPYVKTDVLLAAAPAFGCHRANDLLEAVGYGRVSALQVAHRLLPSNLIKEKTKQGKAVAPSGRQQPRSEGVRVHGLTDVLINFARCCSPLPGDRIVGYVTRGRGVSVHTTDCESTRKLEYDAERRTSVSWDDAAETLHPAAIALVTHDEQGVLANVSAAVSACKVNISRFHTTTTMEKKAYMDITVDVRDVNHLNEVIRRIEGVRGVLSVERARNVRRGNWHT</sequence>
<dbReference type="InterPro" id="IPR006674">
    <property type="entry name" value="HD_domain"/>
</dbReference>
<dbReference type="FunFam" id="3.30.460.10:FF:000001">
    <property type="entry name" value="GTP pyrophosphokinase RelA"/>
    <property type="match status" value="1"/>
</dbReference>
<feature type="domain" description="HD" evidence="7">
    <location>
        <begin position="46"/>
        <end position="145"/>
    </location>
</feature>
<dbReference type="SMART" id="SM00471">
    <property type="entry name" value="HDc"/>
    <property type="match status" value="1"/>
</dbReference>
<feature type="domain" description="TGS" evidence="8">
    <location>
        <begin position="385"/>
        <end position="446"/>
    </location>
</feature>
<dbReference type="SUPFAM" id="SSF81271">
    <property type="entry name" value="TGS-like"/>
    <property type="match status" value="1"/>
</dbReference>
<dbReference type="InterPro" id="IPR003607">
    <property type="entry name" value="HD/PDEase_dom"/>
</dbReference>
<dbReference type="EMBL" id="CASHTH010003739">
    <property type="protein sequence ID" value="CAI8048651.1"/>
    <property type="molecule type" value="Genomic_DNA"/>
</dbReference>